<evidence type="ECO:0000313" key="1">
    <source>
        <dbReference type="EMBL" id="GBN89958.1"/>
    </source>
</evidence>
<organism evidence="1 2">
    <name type="scientific">Araneus ventricosus</name>
    <name type="common">Orbweaver spider</name>
    <name type="synonym">Epeira ventricosa</name>
    <dbReference type="NCBI Taxonomy" id="182803"/>
    <lineage>
        <taxon>Eukaryota</taxon>
        <taxon>Metazoa</taxon>
        <taxon>Ecdysozoa</taxon>
        <taxon>Arthropoda</taxon>
        <taxon>Chelicerata</taxon>
        <taxon>Arachnida</taxon>
        <taxon>Araneae</taxon>
        <taxon>Araneomorphae</taxon>
        <taxon>Entelegynae</taxon>
        <taxon>Araneoidea</taxon>
        <taxon>Araneidae</taxon>
        <taxon>Araneus</taxon>
    </lineage>
</organism>
<name>A0A4Y2SNT4_ARAVE</name>
<proteinExistence type="predicted"/>
<keyword evidence="2" id="KW-1185">Reference proteome</keyword>
<sequence length="85" mass="9872">MTSPIFGAMSTSRRRERRLPAVQLRKSCSLRRAATLSVEMSRHPRSLFTFRTPLYKLSTFQELEATHPSIIVRKPEMEKEAHSKL</sequence>
<protein>
    <submittedName>
        <fullName evidence="1">Uncharacterized protein</fullName>
    </submittedName>
</protein>
<reference evidence="1 2" key="1">
    <citation type="journal article" date="2019" name="Sci. Rep.">
        <title>Orb-weaving spider Araneus ventricosus genome elucidates the spidroin gene catalogue.</title>
        <authorList>
            <person name="Kono N."/>
            <person name="Nakamura H."/>
            <person name="Ohtoshi R."/>
            <person name="Moran D.A.P."/>
            <person name="Shinohara A."/>
            <person name="Yoshida Y."/>
            <person name="Fujiwara M."/>
            <person name="Mori M."/>
            <person name="Tomita M."/>
            <person name="Arakawa K."/>
        </authorList>
    </citation>
    <scope>NUCLEOTIDE SEQUENCE [LARGE SCALE GENOMIC DNA]</scope>
</reference>
<comment type="caution">
    <text evidence="1">The sequence shown here is derived from an EMBL/GenBank/DDBJ whole genome shotgun (WGS) entry which is preliminary data.</text>
</comment>
<dbReference type="Proteomes" id="UP000499080">
    <property type="component" value="Unassembled WGS sequence"/>
</dbReference>
<dbReference type="EMBL" id="BGPR01023067">
    <property type="protein sequence ID" value="GBN89958.1"/>
    <property type="molecule type" value="Genomic_DNA"/>
</dbReference>
<accession>A0A4Y2SNT4</accession>
<gene>
    <name evidence="1" type="ORF">AVEN_109834_1</name>
</gene>
<dbReference type="AlphaFoldDB" id="A0A4Y2SNT4"/>
<evidence type="ECO:0000313" key="2">
    <source>
        <dbReference type="Proteomes" id="UP000499080"/>
    </source>
</evidence>